<accession>A0ABQ6HT15</accession>
<dbReference type="InterPro" id="IPR037185">
    <property type="entry name" value="EmrE-like"/>
</dbReference>
<keyword evidence="3" id="KW-0812">Transmembrane</keyword>
<protein>
    <recommendedName>
        <fullName evidence="4">EamA domain-containing protein</fullName>
    </recommendedName>
</protein>
<dbReference type="Proteomes" id="UP001157109">
    <property type="component" value="Unassembled WGS sequence"/>
</dbReference>
<name>A0ABQ6HT15_9MICO</name>
<dbReference type="SUPFAM" id="SSF103481">
    <property type="entry name" value="Multidrug resistance efflux transporter EmrE"/>
    <property type="match status" value="1"/>
</dbReference>
<keyword evidence="3" id="KW-1133">Transmembrane helix</keyword>
<feature type="transmembrane region" description="Helical" evidence="3">
    <location>
        <begin position="32"/>
        <end position="52"/>
    </location>
</feature>
<dbReference type="EMBL" id="BSUJ01000001">
    <property type="protein sequence ID" value="GMA21410.1"/>
    <property type="molecule type" value="Genomic_DNA"/>
</dbReference>
<reference evidence="6" key="1">
    <citation type="journal article" date="2019" name="Int. J. Syst. Evol. Microbiol.">
        <title>The Global Catalogue of Microorganisms (GCM) 10K type strain sequencing project: providing services to taxonomists for standard genome sequencing and annotation.</title>
        <authorList>
            <consortium name="The Broad Institute Genomics Platform"/>
            <consortium name="The Broad Institute Genome Sequencing Center for Infectious Disease"/>
            <person name="Wu L."/>
            <person name="Ma J."/>
        </authorList>
    </citation>
    <scope>NUCLEOTIDE SEQUENCE [LARGE SCALE GENOMIC DNA]</scope>
    <source>
        <strain evidence="6">NBRC 105830</strain>
    </source>
</reference>
<evidence type="ECO:0000313" key="5">
    <source>
        <dbReference type="EMBL" id="GMA21410.1"/>
    </source>
</evidence>
<proteinExistence type="inferred from homology"/>
<evidence type="ECO:0000256" key="3">
    <source>
        <dbReference type="SAM" id="Phobius"/>
    </source>
</evidence>
<dbReference type="Pfam" id="PF00892">
    <property type="entry name" value="EamA"/>
    <property type="match status" value="1"/>
</dbReference>
<evidence type="ECO:0000259" key="4">
    <source>
        <dbReference type="Pfam" id="PF00892"/>
    </source>
</evidence>
<feature type="transmembrane region" description="Helical" evidence="3">
    <location>
        <begin position="59"/>
        <end position="78"/>
    </location>
</feature>
<comment type="caution">
    <text evidence="5">The sequence shown here is derived from an EMBL/GenBank/DDBJ whole genome shotgun (WGS) entry which is preliminary data.</text>
</comment>
<sequence length="140" mass="13968">MLGAACALGFFPFVWSSAPVHLLGATVPPLVPIAALVVLTAVLSYTIGLLATRLLGSKVSSFVSLSEVIFAILFAWVALGQLPAPTQLLGGLLILLGATAVKADEGRVADIAVDPAADLSSAAEPPPADAAAAPAPACRA</sequence>
<comment type="similarity">
    <text evidence="1">Belongs to the EamA transporter family.</text>
</comment>
<organism evidence="5 6">
    <name type="scientific">Arsenicicoccus piscis</name>
    <dbReference type="NCBI Taxonomy" id="673954"/>
    <lineage>
        <taxon>Bacteria</taxon>
        <taxon>Bacillati</taxon>
        <taxon>Actinomycetota</taxon>
        <taxon>Actinomycetes</taxon>
        <taxon>Micrococcales</taxon>
        <taxon>Intrasporangiaceae</taxon>
        <taxon>Arsenicicoccus</taxon>
    </lineage>
</organism>
<feature type="region of interest" description="Disordered" evidence="2">
    <location>
        <begin position="119"/>
        <end position="140"/>
    </location>
</feature>
<dbReference type="InterPro" id="IPR000620">
    <property type="entry name" value="EamA_dom"/>
</dbReference>
<keyword evidence="3" id="KW-0472">Membrane</keyword>
<gene>
    <name evidence="5" type="ORF">GCM10025862_34310</name>
</gene>
<evidence type="ECO:0000313" key="6">
    <source>
        <dbReference type="Proteomes" id="UP001157109"/>
    </source>
</evidence>
<evidence type="ECO:0000256" key="1">
    <source>
        <dbReference type="ARBA" id="ARBA00007362"/>
    </source>
</evidence>
<keyword evidence="6" id="KW-1185">Reference proteome</keyword>
<feature type="domain" description="EamA" evidence="4">
    <location>
        <begin position="6"/>
        <end position="99"/>
    </location>
</feature>
<evidence type="ECO:0000256" key="2">
    <source>
        <dbReference type="SAM" id="MobiDB-lite"/>
    </source>
</evidence>